<keyword evidence="4" id="KW-1185">Reference proteome</keyword>
<proteinExistence type="predicted"/>
<keyword evidence="2" id="KW-0732">Signal</keyword>
<protein>
    <recommendedName>
        <fullName evidence="5">Secreted protein</fullName>
    </recommendedName>
</protein>
<feature type="signal peptide" evidence="2">
    <location>
        <begin position="1"/>
        <end position="16"/>
    </location>
</feature>
<reference evidence="3" key="2">
    <citation type="submission" date="2018-05" db="EMBL/GenBank/DDBJ databases">
        <title>OgluRS3 (Oryza glumaepatula Reference Sequence Version 3).</title>
        <authorList>
            <person name="Zhang J."/>
            <person name="Kudrna D."/>
            <person name="Lee S."/>
            <person name="Talag J."/>
            <person name="Welchert J."/>
            <person name="Wing R.A."/>
        </authorList>
    </citation>
    <scope>NUCLEOTIDE SEQUENCE [LARGE SCALE GENOMIC DNA]</scope>
</reference>
<feature type="transmembrane region" description="Helical" evidence="1">
    <location>
        <begin position="59"/>
        <end position="81"/>
    </location>
</feature>
<dbReference type="Gramene" id="OGLUM05G19360.2">
    <property type="protein sequence ID" value="OGLUM05G19360.2"/>
    <property type="gene ID" value="OGLUM05G19360"/>
</dbReference>
<evidence type="ECO:0000313" key="3">
    <source>
        <dbReference type="EnsemblPlants" id="OGLUM05G19360.2"/>
    </source>
</evidence>
<dbReference type="HOGENOM" id="CLU_2458428_0_0_1"/>
<feature type="chain" id="PRO_5002352863" description="Secreted protein" evidence="2">
    <location>
        <begin position="17"/>
        <end position="89"/>
    </location>
</feature>
<evidence type="ECO:0000256" key="1">
    <source>
        <dbReference type="SAM" id="Phobius"/>
    </source>
</evidence>
<reference evidence="3" key="1">
    <citation type="submission" date="2015-04" db="UniProtKB">
        <authorList>
            <consortium name="EnsemblPlants"/>
        </authorList>
    </citation>
    <scope>IDENTIFICATION</scope>
</reference>
<evidence type="ECO:0000313" key="4">
    <source>
        <dbReference type="Proteomes" id="UP000026961"/>
    </source>
</evidence>
<organism evidence="3">
    <name type="scientific">Oryza glumipatula</name>
    <dbReference type="NCBI Taxonomy" id="40148"/>
    <lineage>
        <taxon>Eukaryota</taxon>
        <taxon>Viridiplantae</taxon>
        <taxon>Streptophyta</taxon>
        <taxon>Embryophyta</taxon>
        <taxon>Tracheophyta</taxon>
        <taxon>Spermatophyta</taxon>
        <taxon>Magnoliopsida</taxon>
        <taxon>Liliopsida</taxon>
        <taxon>Poales</taxon>
        <taxon>Poaceae</taxon>
        <taxon>BOP clade</taxon>
        <taxon>Oryzoideae</taxon>
        <taxon>Oryzeae</taxon>
        <taxon>Oryzinae</taxon>
        <taxon>Oryza</taxon>
    </lineage>
</organism>
<evidence type="ECO:0000256" key="2">
    <source>
        <dbReference type="SAM" id="SignalP"/>
    </source>
</evidence>
<sequence length="89" mass="9884">MPCRLMHSSRARATLAARLCVCVFARLPQPTLTTSDRLTFRIPKGQEHTHAQREGHHRGMHGLTQTLSYVVVVAVVLLLGIKQSPLQTS</sequence>
<keyword evidence="1" id="KW-0812">Transmembrane</keyword>
<dbReference type="Proteomes" id="UP000026961">
    <property type="component" value="Chromosome 5"/>
</dbReference>
<keyword evidence="1" id="KW-1133">Transmembrane helix</keyword>
<dbReference type="EnsemblPlants" id="OGLUM05G19360.2">
    <property type="protein sequence ID" value="OGLUM05G19360.2"/>
    <property type="gene ID" value="OGLUM05G19360"/>
</dbReference>
<evidence type="ECO:0008006" key="5">
    <source>
        <dbReference type="Google" id="ProtNLM"/>
    </source>
</evidence>
<name>A0A0D9ZZW6_9ORYZ</name>
<accession>A0A0D9ZZW6</accession>
<dbReference type="AlphaFoldDB" id="A0A0D9ZZW6"/>
<keyword evidence="1" id="KW-0472">Membrane</keyword>